<sequence length="88" mass="9813">MTGDKRIGEGPSNQLPIAHPRRRSDDEAISPFCPAPVSTLFVMLRFQSILLPALETRISSVNLSVKRMKPVTAILRRLVKSIVSKRLC</sequence>
<keyword evidence="3" id="KW-1185">Reference proteome</keyword>
<organism evidence="2 3">
    <name type="scientific">Panicum miliaceum</name>
    <name type="common">Proso millet</name>
    <name type="synonym">Broomcorn millet</name>
    <dbReference type="NCBI Taxonomy" id="4540"/>
    <lineage>
        <taxon>Eukaryota</taxon>
        <taxon>Viridiplantae</taxon>
        <taxon>Streptophyta</taxon>
        <taxon>Embryophyta</taxon>
        <taxon>Tracheophyta</taxon>
        <taxon>Spermatophyta</taxon>
        <taxon>Magnoliopsida</taxon>
        <taxon>Liliopsida</taxon>
        <taxon>Poales</taxon>
        <taxon>Poaceae</taxon>
        <taxon>PACMAD clade</taxon>
        <taxon>Panicoideae</taxon>
        <taxon>Panicodae</taxon>
        <taxon>Paniceae</taxon>
        <taxon>Panicinae</taxon>
        <taxon>Panicum</taxon>
        <taxon>Panicum sect. Panicum</taxon>
    </lineage>
</organism>
<dbReference type="Proteomes" id="UP000275267">
    <property type="component" value="Unassembled WGS sequence"/>
</dbReference>
<reference evidence="3" key="1">
    <citation type="journal article" date="2019" name="Nat. Commun.">
        <title>The genome of broomcorn millet.</title>
        <authorList>
            <person name="Zou C."/>
            <person name="Miki D."/>
            <person name="Li D."/>
            <person name="Tang Q."/>
            <person name="Xiao L."/>
            <person name="Rajput S."/>
            <person name="Deng P."/>
            <person name="Jia W."/>
            <person name="Huang R."/>
            <person name="Zhang M."/>
            <person name="Sun Y."/>
            <person name="Hu J."/>
            <person name="Fu X."/>
            <person name="Schnable P.S."/>
            <person name="Li F."/>
            <person name="Zhang H."/>
            <person name="Feng B."/>
            <person name="Zhu X."/>
            <person name="Liu R."/>
            <person name="Schnable J.C."/>
            <person name="Zhu J.-K."/>
            <person name="Zhang H."/>
        </authorList>
    </citation>
    <scope>NUCLEOTIDE SEQUENCE [LARGE SCALE GENOMIC DNA]</scope>
</reference>
<evidence type="ECO:0000256" key="1">
    <source>
        <dbReference type="SAM" id="MobiDB-lite"/>
    </source>
</evidence>
<evidence type="ECO:0000313" key="3">
    <source>
        <dbReference type="Proteomes" id="UP000275267"/>
    </source>
</evidence>
<comment type="caution">
    <text evidence="2">The sequence shown here is derived from an EMBL/GenBank/DDBJ whole genome shotgun (WGS) entry which is preliminary data.</text>
</comment>
<dbReference type="AlphaFoldDB" id="A0A3L6SPI6"/>
<name>A0A3L6SPI6_PANMI</name>
<gene>
    <name evidence="2" type="ORF">C2845_PM07G07970</name>
</gene>
<evidence type="ECO:0000313" key="2">
    <source>
        <dbReference type="EMBL" id="RLN24599.1"/>
    </source>
</evidence>
<dbReference type="EMBL" id="PQIB02000004">
    <property type="protein sequence ID" value="RLN24599.1"/>
    <property type="molecule type" value="Genomic_DNA"/>
</dbReference>
<proteinExistence type="predicted"/>
<accession>A0A3L6SPI6</accession>
<protein>
    <submittedName>
        <fullName evidence="2">Uncharacterized protein</fullName>
    </submittedName>
</protein>
<feature type="region of interest" description="Disordered" evidence="1">
    <location>
        <begin position="1"/>
        <end position="28"/>
    </location>
</feature>